<dbReference type="Pfam" id="PF00293">
    <property type="entry name" value="NUDIX"/>
    <property type="match status" value="1"/>
</dbReference>
<dbReference type="InterPro" id="IPR000086">
    <property type="entry name" value="NUDIX_hydrolase_dom"/>
</dbReference>
<dbReference type="PROSITE" id="PS51462">
    <property type="entry name" value="NUDIX"/>
    <property type="match status" value="1"/>
</dbReference>
<evidence type="ECO:0000313" key="3">
    <source>
        <dbReference type="Proteomes" id="UP001295423"/>
    </source>
</evidence>
<dbReference type="EMBL" id="CAKOGP040002047">
    <property type="protein sequence ID" value="CAJ1960133.1"/>
    <property type="molecule type" value="Genomic_DNA"/>
</dbReference>
<keyword evidence="3" id="KW-1185">Reference proteome</keyword>
<sequence length="249" mass="27913">MSSSSTPVSFDALLDFHQKEESLSPYFPTTVEEKEADLKIVEKVLETSDLRGFGILIHREHGLVMLQCSKPKKGKPVPHFQIPGGHVDKFEIEEQQKKQPSNPWAPIYEAAKRGCVREIWEETGMDLRESLDRVRPLWLGAIKTNKGMRNEHKDRIFFVLEVSDSDFLTKAPEASVSHGEAKGPGLVGPLNLSSETEGLKLNISFEHTGFQFEKNPEVAIEAVQHHSGGKVSEALRRAFRSLEASTKEP</sequence>
<dbReference type="Proteomes" id="UP001295423">
    <property type="component" value="Unassembled WGS sequence"/>
</dbReference>
<comment type="caution">
    <text evidence="2">The sequence shown here is derived from an EMBL/GenBank/DDBJ whole genome shotgun (WGS) entry which is preliminary data.</text>
</comment>
<gene>
    <name evidence="2" type="ORF">CYCCA115_LOCUS18549</name>
</gene>
<dbReference type="Gene3D" id="3.90.79.10">
    <property type="entry name" value="Nucleoside Triphosphate Pyrophosphohydrolase"/>
    <property type="match status" value="1"/>
</dbReference>
<proteinExistence type="predicted"/>
<evidence type="ECO:0000313" key="2">
    <source>
        <dbReference type="EMBL" id="CAJ1960133.1"/>
    </source>
</evidence>
<dbReference type="CDD" id="cd02883">
    <property type="entry name" value="NUDIX_Hydrolase"/>
    <property type="match status" value="1"/>
</dbReference>
<dbReference type="InterPro" id="IPR015797">
    <property type="entry name" value="NUDIX_hydrolase-like_dom_sf"/>
</dbReference>
<feature type="domain" description="Nudix hydrolase" evidence="1">
    <location>
        <begin position="48"/>
        <end position="236"/>
    </location>
</feature>
<dbReference type="SUPFAM" id="SSF55811">
    <property type="entry name" value="Nudix"/>
    <property type="match status" value="1"/>
</dbReference>
<reference evidence="2" key="1">
    <citation type="submission" date="2023-08" db="EMBL/GenBank/DDBJ databases">
        <authorList>
            <person name="Audoor S."/>
            <person name="Bilcke G."/>
        </authorList>
    </citation>
    <scope>NUCLEOTIDE SEQUENCE</scope>
</reference>
<dbReference type="AlphaFoldDB" id="A0AAD2G2I4"/>
<accession>A0AAD2G2I4</accession>
<protein>
    <recommendedName>
        <fullName evidence="1">Nudix hydrolase domain-containing protein</fullName>
    </recommendedName>
</protein>
<evidence type="ECO:0000259" key="1">
    <source>
        <dbReference type="PROSITE" id="PS51462"/>
    </source>
</evidence>
<name>A0AAD2G2I4_9STRA</name>
<organism evidence="2 3">
    <name type="scientific">Cylindrotheca closterium</name>
    <dbReference type="NCBI Taxonomy" id="2856"/>
    <lineage>
        <taxon>Eukaryota</taxon>
        <taxon>Sar</taxon>
        <taxon>Stramenopiles</taxon>
        <taxon>Ochrophyta</taxon>
        <taxon>Bacillariophyta</taxon>
        <taxon>Bacillariophyceae</taxon>
        <taxon>Bacillariophycidae</taxon>
        <taxon>Bacillariales</taxon>
        <taxon>Bacillariaceae</taxon>
        <taxon>Cylindrotheca</taxon>
    </lineage>
</organism>